<feature type="compositionally biased region" description="Polar residues" evidence="11">
    <location>
        <begin position="412"/>
        <end position="423"/>
    </location>
</feature>
<dbReference type="GO" id="GO:0016567">
    <property type="term" value="P:protein ubiquitination"/>
    <property type="evidence" value="ECO:0007669"/>
    <property type="project" value="InterPro"/>
</dbReference>
<dbReference type="Proteomes" id="UP001201163">
    <property type="component" value="Unassembled WGS sequence"/>
</dbReference>
<evidence type="ECO:0000256" key="11">
    <source>
        <dbReference type="SAM" id="MobiDB-lite"/>
    </source>
</evidence>
<keyword evidence="9" id="KW-0862">Zinc</keyword>
<dbReference type="Gene3D" id="1.20.120.1750">
    <property type="match status" value="1"/>
</dbReference>
<dbReference type="CDD" id="cd22584">
    <property type="entry name" value="Rcat_RBR_unk"/>
    <property type="match status" value="1"/>
</dbReference>
<dbReference type="InterPro" id="IPR054694">
    <property type="entry name" value="Parkin-like_IBR"/>
</dbReference>
<feature type="region of interest" description="Disordered" evidence="11">
    <location>
        <begin position="405"/>
        <end position="434"/>
    </location>
</feature>
<evidence type="ECO:0000256" key="9">
    <source>
        <dbReference type="ARBA" id="ARBA00022833"/>
    </source>
</evidence>
<evidence type="ECO:0000256" key="7">
    <source>
        <dbReference type="ARBA" id="ARBA00022771"/>
    </source>
</evidence>
<evidence type="ECO:0000259" key="12">
    <source>
        <dbReference type="PROSITE" id="PS50089"/>
    </source>
</evidence>
<comment type="catalytic activity">
    <reaction evidence="1">
        <text>[E2 ubiquitin-conjugating enzyme]-S-ubiquitinyl-L-cysteine + [acceptor protein]-L-lysine = [E2 ubiquitin-conjugating enzyme]-L-cysteine + [acceptor protein]-N(6)-ubiquitinyl-L-lysine.</text>
        <dbReference type="EC" id="2.3.2.31"/>
    </reaction>
</comment>
<keyword evidence="8" id="KW-0833">Ubl conjugation pathway</keyword>
<feature type="compositionally biased region" description="Polar residues" evidence="11">
    <location>
        <begin position="456"/>
        <end position="473"/>
    </location>
</feature>
<comment type="pathway">
    <text evidence="2">Protein modification; protein ubiquitination.</text>
</comment>
<dbReference type="InterPro" id="IPR013083">
    <property type="entry name" value="Znf_RING/FYVE/PHD"/>
</dbReference>
<evidence type="ECO:0000256" key="5">
    <source>
        <dbReference type="ARBA" id="ARBA00022723"/>
    </source>
</evidence>
<dbReference type="EC" id="2.3.2.31" evidence="3"/>
<dbReference type="Gene3D" id="3.30.40.10">
    <property type="entry name" value="Zinc/RING finger domain, C3HC4 (zinc finger)"/>
    <property type="match status" value="1"/>
</dbReference>
<evidence type="ECO:0000256" key="8">
    <source>
        <dbReference type="ARBA" id="ARBA00022786"/>
    </source>
</evidence>
<keyword evidence="5" id="KW-0479">Metal-binding</keyword>
<organism evidence="14 15">
    <name type="scientific">Lactarius akahatsu</name>
    <dbReference type="NCBI Taxonomy" id="416441"/>
    <lineage>
        <taxon>Eukaryota</taxon>
        <taxon>Fungi</taxon>
        <taxon>Dikarya</taxon>
        <taxon>Basidiomycota</taxon>
        <taxon>Agaricomycotina</taxon>
        <taxon>Agaricomycetes</taxon>
        <taxon>Russulales</taxon>
        <taxon>Russulaceae</taxon>
        <taxon>Lactarius</taxon>
    </lineage>
</organism>
<sequence>MTSTYPSSSRTTPFLRNYAQKKTPDIDVPSITRSVLLDNVEHVVSHEGTGQYSRNGSGAAACGLAALNFARVVFLKEQEGLRDAPLLQAVLSRECAEEITSVCAQWSGNLHLEVDEICRVPAFEKTLKLKTTTYGQPGVHHFKSLITDLVNLDSSAVVIITRPPEILACLKLRLSTRNVFIIFDSHPRPSYPNGAGAIVSTSVEGTARRLTELLPTVDLQDGILQWQAQLLSNCSGHVFVPNSLDTSTAALWQAVLESSLAQLSMQAEISDLRSQNDFQTSEQQRLESELKEVEELCRRQERTIQELRSSASNTHSYLTGIPQHHSSSPTSRSFNPSSSKTSTSAVNRYTATSHSTSSRLAGPHDTRGSPPAPLFGSDDKLPYAKHLQGKFDSEDRAPPVERTSGRYAATAHSGSRSAGSHDTSPPPYFDRDDDGLSYARRLQSEFDSEDRALSAERTTLSRYPTSHSTNSRSAGPRDTRTRGSQLPPHFESDDGLSYAQRLQNEFDSEDRALSAERIKLSKNVQRVFQCGICMEDMPEDSVARPDPCGHAFCRECMHGYVSNRLEEHRFPILCPTCTAGKGKGKGVTGEVSQSLALNLGLTDGQFSIWTEMEMVTFSVLLHCRKCQRSMFVARDEHEEAKIIACPLPDCSHAWCKQCQQTIDFNGPKHSCDGTSELDHLMKQQGWKYCPSCKTPIQKVSGCNHMSCMTPACNTHFCYLCGGLIVKSALGQEVKEATSNHFRSKCALFEYPSE</sequence>
<dbReference type="InterPro" id="IPR017907">
    <property type="entry name" value="Znf_RING_CS"/>
</dbReference>
<dbReference type="GO" id="GO:0061630">
    <property type="term" value="F:ubiquitin protein ligase activity"/>
    <property type="evidence" value="ECO:0007669"/>
    <property type="project" value="UniProtKB-EC"/>
</dbReference>
<dbReference type="PROSITE" id="PS51873">
    <property type="entry name" value="TRIAD"/>
    <property type="match status" value="1"/>
</dbReference>
<feature type="region of interest" description="Disordered" evidence="11">
    <location>
        <begin position="307"/>
        <end position="381"/>
    </location>
</feature>
<evidence type="ECO:0000256" key="4">
    <source>
        <dbReference type="ARBA" id="ARBA00022679"/>
    </source>
</evidence>
<dbReference type="PROSITE" id="PS00518">
    <property type="entry name" value="ZF_RING_1"/>
    <property type="match status" value="1"/>
</dbReference>
<accession>A0AAD4Q8C5</accession>
<keyword evidence="6" id="KW-0677">Repeat</keyword>
<evidence type="ECO:0000313" key="14">
    <source>
        <dbReference type="EMBL" id="KAH8980401.1"/>
    </source>
</evidence>
<evidence type="ECO:0000259" key="13">
    <source>
        <dbReference type="PROSITE" id="PS51873"/>
    </source>
</evidence>
<proteinExistence type="predicted"/>
<feature type="compositionally biased region" description="Polar residues" evidence="11">
    <location>
        <begin position="307"/>
        <end position="317"/>
    </location>
</feature>
<name>A0AAD4Q8C5_9AGAM</name>
<comment type="caution">
    <text evidence="14">The sequence shown here is derived from an EMBL/GenBank/DDBJ whole genome shotgun (WGS) entry which is preliminary data.</text>
</comment>
<evidence type="ECO:0000256" key="3">
    <source>
        <dbReference type="ARBA" id="ARBA00012251"/>
    </source>
</evidence>
<feature type="domain" description="RING-type" evidence="13">
    <location>
        <begin position="526"/>
        <end position="751"/>
    </location>
</feature>
<dbReference type="SUPFAM" id="SSF57850">
    <property type="entry name" value="RING/U-box"/>
    <property type="match status" value="2"/>
</dbReference>
<reference evidence="14" key="1">
    <citation type="submission" date="2022-01" db="EMBL/GenBank/DDBJ databases">
        <title>Comparative genomics reveals a dynamic genome evolution in the ectomycorrhizal milk-cap (Lactarius) mushrooms.</title>
        <authorList>
            <consortium name="DOE Joint Genome Institute"/>
            <person name="Lebreton A."/>
            <person name="Tang N."/>
            <person name="Kuo A."/>
            <person name="LaButti K."/>
            <person name="Drula E."/>
            <person name="Barry K."/>
            <person name="Clum A."/>
            <person name="Lipzen A."/>
            <person name="Mousain D."/>
            <person name="Ng V."/>
            <person name="Wang R."/>
            <person name="Wang X."/>
            <person name="Dai Y."/>
            <person name="Henrissat B."/>
            <person name="Grigoriev I.V."/>
            <person name="Guerin-Laguette A."/>
            <person name="Yu F."/>
            <person name="Martin F.M."/>
        </authorList>
    </citation>
    <scope>NUCLEOTIDE SEQUENCE</scope>
    <source>
        <strain evidence="14">QP</strain>
    </source>
</reference>
<dbReference type="Pfam" id="PF22605">
    <property type="entry name" value="IBR_2"/>
    <property type="match status" value="1"/>
</dbReference>
<dbReference type="EMBL" id="JAKELL010000136">
    <property type="protein sequence ID" value="KAH8980401.1"/>
    <property type="molecule type" value="Genomic_DNA"/>
</dbReference>
<evidence type="ECO:0000313" key="15">
    <source>
        <dbReference type="Proteomes" id="UP001201163"/>
    </source>
</evidence>
<dbReference type="GO" id="GO:0008270">
    <property type="term" value="F:zinc ion binding"/>
    <property type="evidence" value="ECO:0007669"/>
    <property type="project" value="UniProtKB-KW"/>
</dbReference>
<dbReference type="PROSITE" id="PS50089">
    <property type="entry name" value="ZF_RING_2"/>
    <property type="match status" value="1"/>
</dbReference>
<gene>
    <name evidence="14" type="ORF">EDB92DRAFT_1900741</name>
</gene>
<evidence type="ECO:0000256" key="2">
    <source>
        <dbReference type="ARBA" id="ARBA00004906"/>
    </source>
</evidence>
<dbReference type="InterPro" id="IPR044066">
    <property type="entry name" value="TRIAD_supradom"/>
</dbReference>
<evidence type="ECO:0000256" key="1">
    <source>
        <dbReference type="ARBA" id="ARBA00001798"/>
    </source>
</evidence>
<feature type="domain" description="RING-type" evidence="12">
    <location>
        <begin position="530"/>
        <end position="578"/>
    </location>
</feature>
<feature type="compositionally biased region" description="Low complexity" evidence="11">
    <location>
        <begin position="326"/>
        <end position="344"/>
    </location>
</feature>
<keyword evidence="7 10" id="KW-0863">Zinc-finger</keyword>
<evidence type="ECO:0000256" key="10">
    <source>
        <dbReference type="PROSITE-ProRule" id="PRU00175"/>
    </source>
</evidence>
<dbReference type="SMART" id="SM00184">
    <property type="entry name" value="RING"/>
    <property type="match status" value="2"/>
</dbReference>
<feature type="compositionally biased region" description="Polar residues" evidence="11">
    <location>
        <begin position="345"/>
        <end position="359"/>
    </location>
</feature>
<dbReference type="InterPro" id="IPR001841">
    <property type="entry name" value="Znf_RING"/>
</dbReference>
<keyword evidence="15" id="KW-1185">Reference proteome</keyword>
<protein>
    <recommendedName>
        <fullName evidence="3">RBR-type E3 ubiquitin transferase</fullName>
        <ecNumber evidence="3">2.3.2.31</ecNumber>
    </recommendedName>
</protein>
<dbReference type="InterPro" id="IPR031127">
    <property type="entry name" value="E3_UB_ligase_RBR"/>
</dbReference>
<evidence type="ECO:0000256" key="6">
    <source>
        <dbReference type="ARBA" id="ARBA00022737"/>
    </source>
</evidence>
<dbReference type="PANTHER" id="PTHR11685">
    <property type="entry name" value="RBR FAMILY RING FINGER AND IBR DOMAIN-CONTAINING"/>
    <property type="match status" value="1"/>
</dbReference>
<dbReference type="Pfam" id="PF13639">
    <property type="entry name" value="zf-RING_2"/>
    <property type="match status" value="1"/>
</dbReference>
<keyword evidence="4" id="KW-0808">Transferase</keyword>
<dbReference type="AlphaFoldDB" id="A0AAD4Q8C5"/>
<feature type="region of interest" description="Disordered" evidence="11">
    <location>
        <begin position="446"/>
        <end position="495"/>
    </location>
</feature>